<proteinExistence type="predicted"/>
<organism evidence="3 4">
    <name type="scientific">Knipowitschia caucasica</name>
    <name type="common">Caucasian dwarf goby</name>
    <name type="synonym">Pomatoschistus caucasicus</name>
    <dbReference type="NCBI Taxonomy" id="637954"/>
    <lineage>
        <taxon>Eukaryota</taxon>
        <taxon>Metazoa</taxon>
        <taxon>Chordata</taxon>
        <taxon>Craniata</taxon>
        <taxon>Vertebrata</taxon>
        <taxon>Euteleostomi</taxon>
        <taxon>Actinopterygii</taxon>
        <taxon>Neopterygii</taxon>
        <taxon>Teleostei</taxon>
        <taxon>Neoteleostei</taxon>
        <taxon>Acanthomorphata</taxon>
        <taxon>Gobiaria</taxon>
        <taxon>Gobiiformes</taxon>
        <taxon>Gobioidei</taxon>
        <taxon>Gobiidae</taxon>
        <taxon>Gobiinae</taxon>
        <taxon>Knipowitschia</taxon>
    </lineage>
</organism>
<dbReference type="PANTHER" id="PTHR36170">
    <property type="entry name" value="CENTROSOMAL PROTEIN OF 89 KDA"/>
    <property type="match status" value="1"/>
</dbReference>
<protein>
    <submittedName>
        <fullName evidence="3">Uncharacterized protein</fullName>
    </submittedName>
</protein>
<feature type="coiled-coil region" evidence="1">
    <location>
        <begin position="47"/>
        <end position="74"/>
    </location>
</feature>
<evidence type="ECO:0000256" key="1">
    <source>
        <dbReference type="SAM" id="Coils"/>
    </source>
</evidence>
<evidence type="ECO:0000313" key="3">
    <source>
        <dbReference type="EMBL" id="CAL1602870.1"/>
    </source>
</evidence>
<evidence type="ECO:0000313" key="4">
    <source>
        <dbReference type="Proteomes" id="UP001497482"/>
    </source>
</evidence>
<sequence>MIAESRCAIAHLVPATVYRKQASSRLAELEQASEGSAASHRKEILHLQRLLGERQEAEERLLQSKRDVEEELEVVWQVATKENQQRRELFASSRTAPATSERPERPETGRPEAGR</sequence>
<keyword evidence="4" id="KW-1185">Reference proteome</keyword>
<dbReference type="AlphaFoldDB" id="A0AAV2LKI5"/>
<dbReference type="GO" id="GO:0007005">
    <property type="term" value="P:mitochondrion organization"/>
    <property type="evidence" value="ECO:0007669"/>
    <property type="project" value="InterPro"/>
</dbReference>
<dbReference type="GO" id="GO:0007268">
    <property type="term" value="P:chemical synaptic transmission"/>
    <property type="evidence" value="ECO:0007669"/>
    <property type="project" value="InterPro"/>
</dbReference>
<dbReference type="GO" id="GO:0060271">
    <property type="term" value="P:cilium assembly"/>
    <property type="evidence" value="ECO:0007669"/>
    <property type="project" value="InterPro"/>
</dbReference>
<accession>A0AAV2LKI5</accession>
<dbReference type="GO" id="GO:0045202">
    <property type="term" value="C:synapse"/>
    <property type="evidence" value="ECO:0007669"/>
    <property type="project" value="GOC"/>
</dbReference>
<feature type="region of interest" description="Disordered" evidence="2">
    <location>
        <begin position="85"/>
        <end position="115"/>
    </location>
</feature>
<name>A0AAV2LKI5_KNICA</name>
<dbReference type="InterPro" id="IPR033545">
    <property type="entry name" value="CEP89"/>
</dbReference>
<dbReference type="GO" id="GO:0097539">
    <property type="term" value="C:ciliary transition fiber"/>
    <property type="evidence" value="ECO:0007669"/>
    <property type="project" value="TreeGrafter"/>
</dbReference>
<keyword evidence="1" id="KW-0175">Coiled coil</keyword>
<feature type="compositionally biased region" description="Basic and acidic residues" evidence="2">
    <location>
        <begin position="101"/>
        <end position="115"/>
    </location>
</feature>
<evidence type="ECO:0000256" key="2">
    <source>
        <dbReference type="SAM" id="MobiDB-lite"/>
    </source>
</evidence>
<gene>
    <name evidence="3" type="ORF">KC01_LOCUS30610</name>
</gene>
<reference evidence="3 4" key="1">
    <citation type="submission" date="2024-04" db="EMBL/GenBank/DDBJ databases">
        <authorList>
            <person name="Waldvogel A.-M."/>
            <person name="Schoenle A."/>
        </authorList>
    </citation>
    <scope>NUCLEOTIDE SEQUENCE [LARGE SCALE GENOMIC DNA]</scope>
</reference>
<dbReference type="Proteomes" id="UP001497482">
    <property type="component" value="Chromosome 4"/>
</dbReference>
<dbReference type="GO" id="GO:0005814">
    <property type="term" value="C:centriole"/>
    <property type="evidence" value="ECO:0007669"/>
    <property type="project" value="InterPro"/>
</dbReference>
<dbReference type="PANTHER" id="PTHR36170:SF1">
    <property type="entry name" value="CENTROSOMAL PROTEIN OF 89 KDA"/>
    <property type="match status" value="1"/>
</dbReference>
<dbReference type="EMBL" id="OZ035826">
    <property type="protein sequence ID" value="CAL1602870.1"/>
    <property type="molecule type" value="Genomic_DNA"/>
</dbReference>